<evidence type="ECO:0000313" key="1">
    <source>
        <dbReference type="EMBL" id="RMZ97759.1"/>
    </source>
</evidence>
<evidence type="ECO:0000313" key="2">
    <source>
        <dbReference type="Proteomes" id="UP000276133"/>
    </source>
</evidence>
<dbReference type="Proteomes" id="UP000276133">
    <property type="component" value="Unassembled WGS sequence"/>
</dbReference>
<organism evidence="1 2">
    <name type="scientific">Brachionus plicatilis</name>
    <name type="common">Marine rotifer</name>
    <name type="synonym">Brachionus muelleri</name>
    <dbReference type="NCBI Taxonomy" id="10195"/>
    <lineage>
        <taxon>Eukaryota</taxon>
        <taxon>Metazoa</taxon>
        <taxon>Spiralia</taxon>
        <taxon>Gnathifera</taxon>
        <taxon>Rotifera</taxon>
        <taxon>Eurotatoria</taxon>
        <taxon>Monogononta</taxon>
        <taxon>Pseudotrocha</taxon>
        <taxon>Ploima</taxon>
        <taxon>Brachionidae</taxon>
        <taxon>Brachionus</taxon>
    </lineage>
</organism>
<sequence length="64" mass="7411">GVTITIIYYILHEKHNKFTTFAFYVNSRLEAIDRLFCPLWLAEPVEDECIPSTEGFCAQDKIAQ</sequence>
<dbReference type="AlphaFoldDB" id="A0A3M7PFG6"/>
<dbReference type="EMBL" id="REGN01011201">
    <property type="protein sequence ID" value="RMZ97759.1"/>
    <property type="molecule type" value="Genomic_DNA"/>
</dbReference>
<accession>A0A3M7PFG6</accession>
<gene>
    <name evidence="1" type="ORF">BpHYR1_008039</name>
</gene>
<name>A0A3M7PFG6_BRAPC</name>
<proteinExistence type="predicted"/>
<keyword evidence="2" id="KW-1185">Reference proteome</keyword>
<protein>
    <submittedName>
        <fullName evidence="1">Uncharacterized protein</fullName>
    </submittedName>
</protein>
<feature type="non-terminal residue" evidence="1">
    <location>
        <position position="1"/>
    </location>
</feature>
<reference evidence="1 2" key="1">
    <citation type="journal article" date="2018" name="Sci. Rep.">
        <title>Genomic signatures of local adaptation to the degree of environmental predictability in rotifers.</title>
        <authorList>
            <person name="Franch-Gras L."/>
            <person name="Hahn C."/>
            <person name="Garcia-Roger E.M."/>
            <person name="Carmona M.J."/>
            <person name="Serra M."/>
            <person name="Gomez A."/>
        </authorList>
    </citation>
    <scope>NUCLEOTIDE SEQUENCE [LARGE SCALE GENOMIC DNA]</scope>
    <source>
        <strain evidence="1">HYR1</strain>
    </source>
</reference>
<comment type="caution">
    <text evidence="1">The sequence shown here is derived from an EMBL/GenBank/DDBJ whole genome shotgun (WGS) entry which is preliminary data.</text>
</comment>